<protein>
    <submittedName>
        <fullName evidence="1">Uncharacterized protein</fullName>
    </submittedName>
</protein>
<proteinExistence type="predicted"/>
<accession>A0ACC1WQ33</accession>
<comment type="caution">
    <text evidence="1">The sequence shown here is derived from an EMBL/GenBank/DDBJ whole genome shotgun (WGS) entry which is preliminary data.</text>
</comment>
<gene>
    <name evidence="1" type="ORF">OWV82_024334</name>
</gene>
<keyword evidence="2" id="KW-1185">Reference proteome</keyword>
<evidence type="ECO:0000313" key="1">
    <source>
        <dbReference type="EMBL" id="KAJ4701038.1"/>
    </source>
</evidence>
<reference evidence="1 2" key="1">
    <citation type="journal article" date="2023" name="Science">
        <title>Complex scaffold remodeling in plant triterpene biosynthesis.</title>
        <authorList>
            <person name="De La Pena R."/>
            <person name="Hodgson H."/>
            <person name="Liu J.C."/>
            <person name="Stephenson M.J."/>
            <person name="Martin A.C."/>
            <person name="Owen C."/>
            <person name="Harkess A."/>
            <person name="Leebens-Mack J."/>
            <person name="Jimenez L.E."/>
            <person name="Osbourn A."/>
            <person name="Sattely E.S."/>
        </authorList>
    </citation>
    <scope>NUCLEOTIDE SEQUENCE [LARGE SCALE GENOMIC DNA]</scope>
    <source>
        <strain evidence="2">cv. JPN11</strain>
        <tissue evidence="1">Leaf</tissue>
    </source>
</reference>
<evidence type="ECO:0000313" key="2">
    <source>
        <dbReference type="Proteomes" id="UP001164539"/>
    </source>
</evidence>
<dbReference type="EMBL" id="CM051407">
    <property type="protein sequence ID" value="KAJ4701038.1"/>
    <property type="molecule type" value="Genomic_DNA"/>
</dbReference>
<sequence>MCHYHPWEDDSPESEDNAPRTENVHDPIAVWQNRLDMLEVRVARIEDQVRGLQARMLLLQRALRVLCVLLIVTLAYALRR</sequence>
<dbReference type="Proteomes" id="UP001164539">
    <property type="component" value="Chromosome 14"/>
</dbReference>
<organism evidence="1 2">
    <name type="scientific">Melia azedarach</name>
    <name type="common">Chinaberry tree</name>
    <dbReference type="NCBI Taxonomy" id="155640"/>
    <lineage>
        <taxon>Eukaryota</taxon>
        <taxon>Viridiplantae</taxon>
        <taxon>Streptophyta</taxon>
        <taxon>Embryophyta</taxon>
        <taxon>Tracheophyta</taxon>
        <taxon>Spermatophyta</taxon>
        <taxon>Magnoliopsida</taxon>
        <taxon>eudicotyledons</taxon>
        <taxon>Gunneridae</taxon>
        <taxon>Pentapetalae</taxon>
        <taxon>rosids</taxon>
        <taxon>malvids</taxon>
        <taxon>Sapindales</taxon>
        <taxon>Meliaceae</taxon>
        <taxon>Melia</taxon>
    </lineage>
</organism>
<name>A0ACC1WQ33_MELAZ</name>